<sequence>MDNRLSQRRFNLSPSYDLPLTQTRMADGNFENDWLGCNLVKI</sequence>
<keyword evidence="2" id="KW-1185">Reference proteome</keyword>
<evidence type="ECO:0000313" key="2">
    <source>
        <dbReference type="Proteomes" id="UP000011682"/>
    </source>
</evidence>
<reference evidence="1" key="1">
    <citation type="submission" date="2013-05" db="EMBL/GenBank/DDBJ databases">
        <title>Genome assembly of Cystobacter fuscus DSM 2262.</title>
        <authorList>
            <person name="Sharma G."/>
            <person name="Khatri I."/>
            <person name="Kaur C."/>
            <person name="Mayilraj S."/>
            <person name="Subramanian S."/>
        </authorList>
    </citation>
    <scope>NUCLEOTIDE SEQUENCE [LARGE SCALE GENOMIC DNA]</scope>
    <source>
        <strain evidence="1">DSM 2262</strain>
    </source>
</reference>
<protein>
    <submittedName>
        <fullName evidence="1">Uncharacterized protein</fullName>
    </submittedName>
</protein>
<evidence type="ECO:0000313" key="1">
    <source>
        <dbReference type="EMBL" id="EPX63945.1"/>
    </source>
</evidence>
<proteinExistence type="predicted"/>
<dbReference type="EMBL" id="ANAH02000004">
    <property type="protein sequence ID" value="EPX63945.1"/>
    <property type="molecule type" value="Genomic_DNA"/>
</dbReference>
<organism evidence="1 2">
    <name type="scientific">Cystobacter fuscus (strain ATCC 25194 / DSM 2262 / NBRC 100088 / M29)</name>
    <dbReference type="NCBI Taxonomy" id="1242864"/>
    <lineage>
        <taxon>Bacteria</taxon>
        <taxon>Pseudomonadati</taxon>
        <taxon>Myxococcota</taxon>
        <taxon>Myxococcia</taxon>
        <taxon>Myxococcales</taxon>
        <taxon>Cystobacterineae</taxon>
        <taxon>Archangiaceae</taxon>
        <taxon>Cystobacter</taxon>
    </lineage>
</organism>
<gene>
    <name evidence="1" type="ORF">D187_005078</name>
</gene>
<dbReference type="AlphaFoldDB" id="S9PHY1"/>
<name>S9PHY1_CYSF2</name>
<accession>S9PHY1</accession>
<comment type="caution">
    <text evidence="1">The sequence shown here is derived from an EMBL/GenBank/DDBJ whole genome shotgun (WGS) entry which is preliminary data.</text>
</comment>
<dbReference type="Proteomes" id="UP000011682">
    <property type="component" value="Unassembled WGS sequence"/>
</dbReference>